<evidence type="ECO:0000313" key="2">
    <source>
        <dbReference type="Proteomes" id="UP000002770"/>
    </source>
</evidence>
<dbReference type="AlphaFoldDB" id="G9EN50"/>
<dbReference type="InParanoid" id="G9EN50"/>
<proteinExistence type="predicted"/>
<dbReference type="EMBL" id="JH413817">
    <property type="protein sequence ID" value="EHL31211.1"/>
    <property type="molecule type" value="Genomic_DNA"/>
</dbReference>
<keyword evidence="2" id="KW-1185">Reference proteome</keyword>
<organism evidence="1 2">
    <name type="scientific">Legionella drancourtii LLAP12</name>
    <dbReference type="NCBI Taxonomy" id="658187"/>
    <lineage>
        <taxon>Bacteria</taxon>
        <taxon>Pseudomonadati</taxon>
        <taxon>Pseudomonadota</taxon>
        <taxon>Gammaproteobacteria</taxon>
        <taxon>Legionellales</taxon>
        <taxon>Legionellaceae</taxon>
        <taxon>Legionella</taxon>
    </lineage>
</organism>
<evidence type="ECO:0000313" key="1">
    <source>
        <dbReference type="EMBL" id="EHL31211.1"/>
    </source>
</evidence>
<sequence>MGNFRSANTVKKVSPTAPVAPTIATFSSLLIMPSLKII</sequence>
<name>G9EN50_9GAMM</name>
<dbReference type="Proteomes" id="UP000002770">
    <property type="component" value="Unassembled WGS sequence"/>
</dbReference>
<protein>
    <submittedName>
        <fullName evidence="1">Uncharacterized protein</fullName>
    </submittedName>
</protein>
<reference evidence="1 2" key="1">
    <citation type="journal article" date="2011" name="BMC Genomics">
        <title>Insight into cross-talk between intra-amoebal pathogens.</title>
        <authorList>
            <person name="Gimenez G."/>
            <person name="Bertelli C."/>
            <person name="Moliner C."/>
            <person name="Robert C."/>
            <person name="Raoult D."/>
            <person name="Fournier P.E."/>
            <person name="Greub G."/>
        </authorList>
    </citation>
    <scope>NUCLEOTIDE SEQUENCE [LARGE SCALE GENOMIC DNA]</scope>
    <source>
        <strain evidence="1 2">LLAP12</strain>
    </source>
</reference>
<gene>
    <name evidence="1" type="ORF">LDG_6671</name>
</gene>
<accession>G9EN50</accession>
<dbReference type="HOGENOM" id="CLU_3329473_0_0_6"/>